<organism evidence="4">
    <name type="scientific">Caenorhabditis brenneri</name>
    <name type="common">Nematode worm</name>
    <dbReference type="NCBI Taxonomy" id="135651"/>
    <lineage>
        <taxon>Eukaryota</taxon>
        <taxon>Metazoa</taxon>
        <taxon>Ecdysozoa</taxon>
        <taxon>Nematoda</taxon>
        <taxon>Chromadorea</taxon>
        <taxon>Rhabditida</taxon>
        <taxon>Rhabditina</taxon>
        <taxon>Rhabditomorpha</taxon>
        <taxon>Rhabditoidea</taxon>
        <taxon>Rhabditidae</taxon>
        <taxon>Peloderinae</taxon>
        <taxon>Caenorhabditis</taxon>
    </lineage>
</organism>
<evidence type="ECO:0000313" key="3">
    <source>
        <dbReference type="EMBL" id="EGT52615.1"/>
    </source>
</evidence>
<accession>G0PE06</accession>
<evidence type="ECO:0000313" key="4">
    <source>
        <dbReference type="Proteomes" id="UP000008068"/>
    </source>
</evidence>
<feature type="transmembrane region" description="Helical" evidence="2">
    <location>
        <begin position="17"/>
        <end position="34"/>
    </location>
</feature>
<evidence type="ECO:0000256" key="2">
    <source>
        <dbReference type="SAM" id="Phobius"/>
    </source>
</evidence>
<gene>
    <name evidence="3" type="ORF">CAEBREN_15195</name>
</gene>
<keyword evidence="2" id="KW-0472">Membrane</keyword>
<dbReference type="EMBL" id="GL380299">
    <property type="protein sequence ID" value="EGT52615.1"/>
    <property type="molecule type" value="Genomic_DNA"/>
</dbReference>
<keyword evidence="2" id="KW-0812">Transmembrane</keyword>
<feature type="transmembrane region" description="Helical" evidence="2">
    <location>
        <begin position="79"/>
        <end position="105"/>
    </location>
</feature>
<reference evidence="4" key="1">
    <citation type="submission" date="2011-07" db="EMBL/GenBank/DDBJ databases">
        <authorList>
            <consortium name="Caenorhabditis brenneri Sequencing and Analysis Consortium"/>
            <person name="Wilson R.K."/>
        </authorList>
    </citation>
    <scope>NUCLEOTIDE SEQUENCE [LARGE SCALE GENOMIC DNA]</scope>
    <source>
        <strain evidence="4">PB2801</strain>
    </source>
</reference>
<evidence type="ECO:0000256" key="1">
    <source>
        <dbReference type="SAM" id="Coils"/>
    </source>
</evidence>
<name>G0PE06_CAEBE</name>
<feature type="coiled-coil region" evidence="1">
    <location>
        <begin position="107"/>
        <end position="134"/>
    </location>
</feature>
<keyword evidence="2" id="KW-1133">Transmembrane helix</keyword>
<dbReference type="Proteomes" id="UP000008068">
    <property type="component" value="Unassembled WGS sequence"/>
</dbReference>
<dbReference type="AlphaFoldDB" id="G0PE06"/>
<dbReference type="HOGENOM" id="CLU_1579885_0_0_1"/>
<keyword evidence="4" id="KW-1185">Reference proteome</keyword>
<protein>
    <submittedName>
        <fullName evidence="3">Uncharacterized protein</fullName>
    </submittedName>
</protein>
<proteinExistence type="predicted"/>
<dbReference type="InParanoid" id="G0PE06"/>
<sequence>MSSICGLAYNLGASEKIRLWVGWVCAYTLGITFFVNVHVNFGLEAMLVFWTPLFFFSIFTKDENLEKIILEHSGQMAALTGLLIHIELMGWFVSLFCFLGYWAMYLMDERITELMEENEKLKKAMEEVESTEDIVVVEEADLSAMEMEDDEEEEEFDFEVIRYKDILIA</sequence>
<keyword evidence="1" id="KW-0175">Coiled coil</keyword>